<organism evidence="3 4">
    <name type="scientific">Rhodocollybia butyracea</name>
    <dbReference type="NCBI Taxonomy" id="206335"/>
    <lineage>
        <taxon>Eukaryota</taxon>
        <taxon>Fungi</taxon>
        <taxon>Dikarya</taxon>
        <taxon>Basidiomycota</taxon>
        <taxon>Agaricomycotina</taxon>
        <taxon>Agaricomycetes</taxon>
        <taxon>Agaricomycetidae</taxon>
        <taxon>Agaricales</taxon>
        <taxon>Marasmiineae</taxon>
        <taxon>Omphalotaceae</taxon>
        <taxon>Rhodocollybia</taxon>
    </lineage>
</organism>
<comment type="caution">
    <text evidence="3">The sequence shown here is derived from an EMBL/GenBank/DDBJ whole genome shotgun (WGS) entry which is preliminary data.</text>
</comment>
<keyword evidence="4" id="KW-1185">Reference proteome</keyword>
<evidence type="ECO:0000259" key="2">
    <source>
        <dbReference type="PROSITE" id="PS50181"/>
    </source>
</evidence>
<reference evidence="3" key="1">
    <citation type="submission" date="2020-11" db="EMBL/GenBank/DDBJ databases">
        <authorList>
            <consortium name="DOE Joint Genome Institute"/>
            <person name="Ahrendt S."/>
            <person name="Riley R."/>
            <person name="Andreopoulos W."/>
            <person name="Labutti K."/>
            <person name="Pangilinan J."/>
            <person name="Ruiz-Duenas F.J."/>
            <person name="Barrasa J.M."/>
            <person name="Sanchez-Garcia M."/>
            <person name="Camarero S."/>
            <person name="Miyauchi S."/>
            <person name="Serrano A."/>
            <person name="Linde D."/>
            <person name="Babiker R."/>
            <person name="Drula E."/>
            <person name="Ayuso-Fernandez I."/>
            <person name="Pacheco R."/>
            <person name="Padilla G."/>
            <person name="Ferreira P."/>
            <person name="Barriuso J."/>
            <person name="Kellner H."/>
            <person name="Castanera R."/>
            <person name="Alfaro M."/>
            <person name="Ramirez L."/>
            <person name="Pisabarro A.G."/>
            <person name="Kuo A."/>
            <person name="Tritt A."/>
            <person name="Lipzen A."/>
            <person name="He G."/>
            <person name="Yan M."/>
            <person name="Ng V."/>
            <person name="Cullen D."/>
            <person name="Martin F."/>
            <person name="Rosso M.-N."/>
            <person name="Henrissat B."/>
            <person name="Hibbett D."/>
            <person name="Martinez A.T."/>
            <person name="Grigoriev I.V."/>
        </authorList>
    </citation>
    <scope>NUCLEOTIDE SEQUENCE</scope>
    <source>
        <strain evidence="3">AH 40177</strain>
    </source>
</reference>
<dbReference type="InterPro" id="IPR001810">
    <property type="entry name" value="F-box_dom"/>
</dbReference>
<proteinExistence type="predicted"/>
<feature type="region of interest" description="Disordered" evidence="1">
    <location>
        <begin position="17"/>
        <end position="63"/>
    </location>
</feature>
<evidence type="ECO:0000313" key="3">
    <source>
        <dbReference type="EMBL" id="KAF9059759.1"/>
    </source>
</evidence>
<dbReference type="CDD" id="cd09917">
    <property type="entry name" value="F-box_SF"/>
    <property type="match status" value="1"/>
</dbReference>
<sequence length="254" mass="29099">MKRTPIASTIMEYLTWDRGEGDMEKEANKRTPEGKNQEASKGPLDNDRKPPRKRARTQRIVEENDETPPFWKRKFRCLSAQPGFLQRLANDVPLDIIHEIFCRLDPDDLLRLARTSKNLRCILMSKTSDTLVYFVSVIVMSAGRKSVIMYSGFFEPGLPLYDKKYLCEQPRAYRDLSILPSESFVIGNSTKLVGSNKWAKRFREEFKVLKFNAMNGFLVKPSVSIIYRGLHILGGTLLIACQLVREMVSLCVAT</sequence>
<dbReference type="InterPro" id="IPR036047">
    <property type="entry name" value="F-box-like_dom_sf"/>
</dbReference>
<accession>A0A9P5P6G1</accession>
<feature type="domain" description="F-box" evidence="2">
    <location>
        <begin position="86"/>
        <end position="137"/>
    </location>
</feature>
<gene>
    <name evidence="3" type="ORF">BDP27DRAFT_1371173</name>
</gene>
<dbReference type="SUPFAM" id="SSF81383">
    <property type="entry name" value="F-box domain"/>
    <property type="match status" value="1"/>
</dbReference>
<dbReference type="EMBL" id="JADNRY010000281">
    <property type="protein sequence ID" value="KAF9059759.1"/>
    <property type="molecule type" value="Genomic_DNA"/>
</dbReference>
<dbReference type="PROSITE" id="PS50181">
    <property type="entry name" value="FBOX"/>
    <property type="match status" value="1"/>
</dbReference>
<dbReference type="Pfam" id="PF00646">
    <property type="entry name" value="F-box"/>
    <property type="match status" value="1"/>
</dbReference>
<evidence type="ECO:0000313" key="4">
    <source>
        <dbReference type="Proteomes" id="UP000772434"/>
    </source>
</evidence>
<protein>
    <recommendedName>
        <fullName evidence="2">F-box domain-containing protein</fullName>
    </recommendedName>
</protein>
<dbReference type="Proteomes" id="UP000772434">
    <property type="component" value="Unassembled WGS sequence"/>
</dbReference>
<dbReference type="AlphaFoldDB" id="A0A9P5P6G1"/>
<dbReference type="OrthoDB" id="2322499at2759"/>
<dbReference type="SMART" id="SM00256">
    <property type="entry name" value="FBOX"/>
    <property type="match status" value="1"/>
</dbReference>
<evidence type="ECO:0000256" key="1">
    <source>
        <dbReference type="SAM" id="MobiDB-lite"/>
    </source>
</evidence>
<feature type="compositionally biased region" description="Basic and acidic residues" evidence="1">
    <location>
        <begin position="17"/>
        <end position="49"/>
    </location>
</feature>
<name>A0A9P5P6G1_9AGAR</name>